<evidence type="ECO:0000259" key="2">
    <source>
        <dbReference type="SMART" id="SM00363"/>
    </source>
</evidence>
<dbReference type="SMART" id="SM00363">
    <property type="entry name" value="S4"/>
    <property type="match status" value="1"/>
</dbReference>
<dbReference type="EMBL" id="JQJC01000020">
    <property type="protein sequence ID" value="KGN94217.1"/>
    <property type="molecule type" value="Genomic_DNA"/>
</dbReference>
<gene>
    <name evidence="4" type="primary">hslR</name>
    <name evidence="3" type="ORF">HQ38_06735</name>
    <name evidence="4" type="ORF">NCTC12858_00047</name>
</gene>
<reference evidence="3 5" key="1">
    <citation type="submission" date="2014-08" db="EMBL/GenBank/DDBJ databases">
        <title>Porphyromonas crevioricanis strain:COT-253_OH1447 Genome sequencing.</title>
        <authorList>
            <person name="Wallis C."/>
            <person name="Deusch O."/>
            <person name="O'Flynn C."/>
            <person name="Davis I."/>
            <person name="Jospin G."/>
            <person name="Darling A.E."/>
            <person name="Coil D.A."/>
            <person name="Alexiev A."/>
            <person name="Horsfall A."/>
            <person name="Kirkwood N."/>
            <person name="Harris S."/>
            <person name="Eisen J.A."/>
        </authorList>
    </citation>
    <scope>NUCLEOTIDE SEQUENCE [LARGE SCALE GENOMIC DNA]</scope>
    <source>
        <strain evidence="5">COT-253 OH1447</strain>
        <strain evidence="3">COT-253_OH1447</strain>
    </source>
</reference>
<dbReference type="PROSITE" id="PS50889">
    <property type="entry name" value="S4"/>
    <property type="match status" value="1"/>
</dbReference>
<evidence type="ECO:0000313" key="3">
    <source>
        <dbReference type="EMBL" id="KGN94217.1"/>
    </source>
</evidence>
<dbReference type="Pfam" id="PF01479">
    <property type="entry name" value="S4"/>
    <property type="match status" value="1"/>
</dbReference>
<dbReference type="Proteomes" id="UP000030136">
    <property type="component" value="Unassembled WGS sequence"/>
</dbReference>
<keyword evidence="4" id="KW-0346">Stress response</keyword>
<dbReference type="SUPFAM" id="SSF55174">
    <property type="entry name" value="Alpha-L RNA-binding motif"/>
    <property type="match status" value="1"/>
</dbReference>
<dbReference type="InterPro" id="IPR002942">
    <property type="entry name" value="S4_RNA-bd"/>
</dbReference>
<dbReference type="KEGG" id="pcre:NCTC12858_00047"/>
<proteinExistence type="predicted"/>
<keyword evidence="6" id="KW-1185">Reference proteome</keyword>
<keyword evidence="1" id="KW-0694">RNA-binding</keyword>
<reference evidence="4 6" key="2">
    <citation type="submission" date="2018-06" db="EMBL/GenBank/DDBJ databases">
        <authorList>
            <consortium name="Pathogen Informatics"/>
            <person name="Doyle S."/>
        </authorList>
    </citation>
    <scope>NUCLEOTIDE SEQUENCE [LARGE SCALE GENOMIC DNA]</scope>
    <source>
        <strain evidence="4 6">NCTC12858</strain>
    </source>
</reference>
<sequence>MEEVRIDKWLWAVRIFKTRSIATQACKMGRVTIGGQLAKPGRNVKIGDVVAVRKPPVTYSFEVLGLSTNRMGAKLVPDYMRNVTPASEYEILEMNKISGFVDRAKGLGRPTKRDRRELEQFGQNFLSGESQFNYLAAEDAKELTGTTDFDWDEDDLFDE</sequence>
<name>A0A0A2FIU5_9PORP</name>
<evidence type="ECO:0000256" key="1">
    <source>
        <dbReference type="PROSITE-ProRule" id="PRU00182"/>
    </source>
</evidence>
<evidence type="ECO:0000313" key="4">
    <source>
        <dbReference type="EMBL" id="SQH72241.1"/>
    </source>
</evidence>
<dbReference type="CDD" id="cd00165">
    <property type="entry name" value="S4"/>
    <property type="match status" value="1"/>
</dbReference>
<dbReference type="AlphaFoldDB" id="A0A0A2FIU5"/>
<feature type="domain" description="RNA-binding S4" evidence="2">
    <location>
        <begin position="4"/>
        <end position="63"/>
    </location>
</feature>
<dbReference type="STRING" id="393921.HQ45_04250"/>
<dbReference type="OrthoDB" id="9797176at2"/>
<accession>A0A0A2FIU5</accession>
<dbReference type="eggNOG" id="COG1188">
    <property type="taxonomic scope" value="Bacteria"/>
</dbReference>
<dbReference type="Gene3D" id="3.10.290.10">
    <property type="entry name" value="RNA-binding S4 domain"/>
    <property type="match status" value="1"/>
</dbReference>
<dbReference type="Proteomes" id="UP000249300">
    <property type="component" value="Chromosome 1"/>
</dbReference>
<dbReference type="EMBL" id="LS483447">
    <property type="protein sequence ID" value="SQH72241.1"/>
    <property type="molecule type" value="Genomic_DNA"/>
</dbReference>
<organism evidence="3 5">
    <name type="scientific">Porphyromonas crevioricanis</name>
    <dbReference type="NCBI Taxonomy" id="393921"/>
    <lineage>
        <taxon>Bacteria</taxon>
        <taxon>Pseudomonadati</taxon>
        <taxon>Bacteroidota</taxon>
        <taxon>Bacteroidia</taxon>
        <taxon>Bacteroidales</taxon>
        <taxon>Porphyromonadaceae</taxon>
        <taxon>Porphyromonas</taxon>
    </lineage>
</organism>
<dbReference type="GO" id="GO:0003723">
    <property type="term" value="F:RNA binding"/>
    <property type="evidence" value="ECO:0007669"/>
    <property type="project" value="UniProtKB-KW"/>
</dbReference>
<protein>
    <submittedName>
        <fullName evidence="4">Heat shock protein 15</fullName>
    </submittedName>
    <submittedName>
        <fullName evidence="3">Heat-shock protein Hsp15</fullName>
    </submittedName>
</protein>
<evidence type="ECO:0000313" key="6">
    <source>
        <dbReference type="Proteomes" id="UP000249300"/>
    </source>
</evidence>
<dbReference type="RefSeq" id="WP_023939804.1">
    <property type="nucleotide sequence ID" value="NZ_FUXH01000003.1"/>
</dbReference>
<evidence type="ECO:0000313" key="5">
    <source>
        <dbReference type="Proteomes" id="UP000030136"/>
    </source>
</evidence>
<dbReference type="InterPro" id="IPR036986">
    <property type="entry name" value="S4_RNA-bd_sf"/>
</dbReference>